<evidence type="ECO:0000313" key="1">
    <source>
        <dbReference type="EMBL" id="JAE33189.1"/>
    </source>
</evidence>
<accession>A0A0A9HBL1</accession>
<reference evidence="1" key="2">
    <citation type="journal article" date="2015" name="Data Brief">
        <title>Shoot transcriptome of the giant reed, Arundo donax.</title>
        <authorList>
            <person name="Barrero R.A."/>
            <person name="Guerrero F.D."/>
            <person name="Moolhuijzen P."/>
            <person name="Goolsby J.A."/>
            <person name="Tidwell J."/>
            <person name="Bellgard S.E."/>
            <person name="Bellgard M.I."/>
        </authorList>
    </citation>
    <scope>NUCLEOTIDE SEQUENCE</scope>
    <source>
        <tissue evidence="1">Shoot tissue taken approximately 20 cm above the soil surface</tissue>
    </source>
</reference>
<protein>
    <submittedName>
        <fullName evidence="1">Uncharacterized protein</fullName>
    </submittedName>
</protein>
<organism evidence="1">
    <name type="scientific">Arundo donax</name>
    <name type="common">Giant reed</name>
    <name type="synonym">Donax arundinaceus</name>
    <dbReference type="NCBI Taxonomy" id="35708"/>
    <lineage>
        <taxon>Eukaryota</taxon>
        <taxon>Viridiplantae</taxon>
        <taxon>Streptophyta</taxon>
        <taxon>Embryophyta</taxon>
        <taxon>Tracheophyta</taxon>
        <taxon>Spermatophyta</taxon>
        <taxon>Magnoliopsida</taxon>
        <taxon>Liliopsida</taxon>
        <taxon>Poales</taxon>
        <taxon>Poaceae</taxon>
        <taxon>PACMAD clade</taxon>
        <taxon>Arundinoideae</taxon>
        <taxon>Arundineae</taxon>
        <taxon>Arundo</taxon>
    </lineage>
</organism>
<name>A0A0A9HBL1_ARUDO</name>
<dbReference type="AlphaFoldDB" id="A0A0A9HBL1"/>
<sequence>MTEHNPLQMFGQWQLSRTTLCGNQD</sequence>
<dbReference type="EMBL" id="GBRH01164707">
    <property type="protein sequence ID" value="JAE33189.1"/>
    <property type="molecule type" value="Transcribed_RNA"/>
</dbReference>
<proteinExistence type="predicted"/>
<reference evidence="1" key="1">
    <citation type="submission" date="2014-09" db="EMBL/GenBank/DDBJ databases">
        <authorList>
            <person name="Magalhaes I.L.F."/>
            <person name="Oliveira U."/>
            <person name="Santos F.R."/>
            <person name="Vidigal T.H.D.A."/>
            <person name="Brescovit A.D."/>
            <person name="Santos A.J."/>
        </authorList>
    </citation>
    <scope>NUCLEOTIDE SEQUENCE</scope>
    <source>
        <tissue evidence="1">Shoot tissue taken approximately 20 cm above the soil surface</tissue>
    </source>
</reference>